<reference evidence="2" key="2">
    <citation type="journal article" date="2017" name="Nat. Plants">
        <title>The Aegilops tauschii genome reveals multiple impacts of transposons.</title>
        <authorList>
            <person name="Zhao G."/>
            <person name="Zou C."/>
            <person name="Li K."/>
            <person name="Wang K."/>
            <person name="Li T."/>
            <person name="Gao L."/>
            <person name="Zhang X."/>
            <person name="Wang H."/>
            <person name="Yang Z."/>
            <person name="Liu X."/>
            <person name="Jiang W."/>
            <person name="Mao L."/>
            <person name="Kong X."/>
            <person name="Jiao Y."/>
            <person name="Jia J."/>
        </authorList>
    </citation>
    <scope>NUCLEOTIDE SEQUENCE [LARGE SCALE GENOMIC DNA]</scope>
    <source>
        <strain evidence="2">cv. AL8/78</strain>
    </source>
</reference>
<dbReference type="EnsemblPlants" id="AET3Gv21034000.1">
    <property type="protein sequence ID" value="AET3Gv21034000.1"/>
    <property type="gene ID" value="AET3Gv21034000"/>
</dbReference>
<reference evidence="2" key="1">
    <citation type="journal article" date="2014" name="Science">
        <title>Ancient hybridizations among the ancestral genomes of bread wheat.</title>
        <authorList>
            <consortium name="International Wheat Genome Sequencing Consortium,"/>
            <person name="Marcussen T."/>
            <person name="Sandve S.R."/>
            <person name="Heier L."/>
            <person name="Spannagl M."/>
            <person name="Pfeifer M."/>
            <person name="Jakobsen K.S."/>
            <person name="Wulff B.B."/>
            <person name="Steuernagel B."/>
            <person name="Mayer K.F."/>
            <person name="Olsen O.A."/>
        </authorList>
    </citation>
    <scope>NUCLEOTIDE SEQUENCE [LARGE SCALE GENOMIC DNA]</scope>
    <source>
        <strain evidence="2">cv. AL8/78</strain>
    </source>
</reference>
<evidence type="ECO:0000313" key="2">
    <source>
        <dbReference type="Proteomes" id="UP000015105"/>
    </source>
</evidence>
<dbReference type="Gramene" id="AET3Gv21034000.1">
    <property type="protein sequence ID" value="AET3Gv21034000.1"/>
    <property type="gene ID" value="AET3Gv21034000"/>
</dbReference>
<dbReference type="AlphaFoldDB" id="A0A453GIK2"/>
<dbReference type="Proteomes" id="UP000015105">
    <property type="component" value="Chromosome 3D"/>
</dbReference>
<accession>A0A453GIK2</accession>
<reference evidence="1" key="4">
    <citation type="submission" date="2019-03" db="UniProtKB">
        <authorList>
            <consortium name="EnsemblPlants"/>
        </authorList>
    </citation>
    <scope>IDENTIFICATION</scope>
</reference>
<reference evidence="1" key="3">
    <citation type="journal article" date="2017" name="Nature">
        <title>Genome sequence of the progenitor of the wheat D genome Aegilops tauschii.</title>
        <authorList>
            <person name="Luo M.C."/>
            <person name="Gu Y.Q."/>
            <person name="Puiu D."/>
            <person name="Wang H."/>
            <person name="Twardziok S.O."/>
            <person name="Deal K.R."/>
            <person name="Huo N."/>
            <person name="Zhu T."/>
            <person name="Wang L."/>
            <person name="Wang Y."/>
            <person name="McGuire P.E."/>
            <person name="Liu S."/>
            <person name="Long H."/>
            <person name="Ramasamy R.K."/>
            <person name="Rodriguez J.C."/>
            <person name="Van S.L."/>
            <person name="Yuan L."/>
            <person name="Wang Z."/>
            <person name="Xia Z."/>
            <person name="Xiao L."/>
            <person name="Anderson O.D."/>
            <person name="Ouyang S."/>
            <person name="Liang Y."/>
            <person name="Zimin A.V."/>
            <person name="Pertea G."/>
            <person name="Qi P."/>
            <person name="Bennetzen J.L."/>
            <person name="Dai X."/>
            <person name="Dawson M.W."/>
            <person name="Muller H.G."/>
            <person name="Kugler K."/>
            <person name="Rivarola-Duarte L."/>
            <person name="Spannagl M."/>
            <person name="Mayer K.F.X."/>
            <person name="Lu F.H."/>
            <person name="Bevan M.W."/>
            <person name="Leroy P."/>
            <person name="Li P."/>
            <person name="You F.M."/>
            <person name="Sun Q."/>
            <person name="Liu Z."/>
            <person name="Lyons E."/>
            <person name="Wicker T."/>
            <person name="Salzberg S.L."/>
            <person name="Devos K.M."/>
            <person name="Dvorak J."/>
        </authorList>
    </citation>
    <scope>NUCLEOTIDE SEQUENCE [LARGE SCALE GENOMIC DNA]</scope>
    <source>
        <strain evidence="1">cv. AL8/78</strain>
    </source>
</reference>
<reference evidence="1" key="5">
    <citation type="journal article" date="2021" name="G3 (Bethesda)">
        <title>Aegilops tauschii genome assembly Aet v5.0 features greater sequence contiguity and improved annotation.</title>
        <authorList>
            <person name="Wang L."/>
            <person name="Zhu T."/>
            <person name="Rodriguez J.C."/>
            <person name="Deal K.R."/>
            <person name="Dubcovsky J."/>
            <person name="McGuire P.E."/>
            <person name="Lux T."/>
            <person name="Spannagl M."/>
            <person name="Mayer K.F.X."/>
            <person name="Baldrich P."/>
            <person name="Meyers B.C."/>
            <person name="Huo N."/>
            <person name="Gu Y.Q."/>
            <person name="Zhou H."/>
            <person name="Devos K.M."/>
            <person name="Bennetzen J.L."/>
            <person name="Unver T."/>
            <person name="Budak H."/>
            <person name="Gulick P.J."/>
            <person name="Galiba G."/>
            <person name="Kalapos B."/>
            <person name="Nelson D.R."/>
            <person name="Li P."/>
            <person name="You F.M."/>
            <person name="Luo M.C."/>
            <person name="Dvorak J."/>
        </authorList>
    </citation>
    <scope>NUCLEOTIDE SEQUENCE [LARGE SCALE GENOMIC DNA]</scope>
    <source>
        <strain evidence="1">cv. AL8/78</strain>
    </source>
</reference>
<protein>
    <submittedName>
        <fullName evidence="1">Uncharacterized protein</fullName>
    </submittedName>
</protein>
<organism evidence="1 2">
    <name type="scientific">Aegilops tauschii subsp. strangulata</name>
    <name type="common">Goatgrass</name>
    <dbReference type="NCBI Taxonomy" id="200361"/>
    <lineage>
        <taxon>Eukaryota</taxon>
        <taxon>Viridiplantae</taxon>
        <taxon>Streptophyta</taxon>
        <taxon>Embryophyta</taxon>
        <taxon>Tracheophyta</taxon>
        <taxon>Spermatophyta</taxon>
        <taxon>Magnoliopsida</taxon>
        <taxon>Liliopsida</taxon>
        <taxon>Poales</taxon>
        <taxon>Poaceae</taxon>
        <taxon>BOP clade</taxon>
        <taxon>Pooideae</taxon>
        <taxon>Triticodae</taxon>
        <taxon>Triticeae</taxon>
        <taxon>Triticinae</taxon>
        <taxon>Aegilops</taxon>
    </lineage>
</organism>
<sequence length="53" mass="6400">MDIFSKEEEYWRRRGTQNWVLFGDANTAYFHAIANGRRRRSTIPLLWDGDRIL</sequence>
<evidence type="ECO:0000313" key="1">
    <source>
        <dbReference type="EnsemblPlants" id="AET3Gv21034000.1"/>
    </source>
</evidence>
<keyword evidence="2" id="KW-1185">Reference proteome</keyword>
<proteinExistence type="predicted"/>
<name>A0A453GIK2_AEGTS</name>